<comment type="caution">
    <text evidence="1">The sequence shown here is derived from an EMBL/GenBank/DDBJ whole genome shotgun (WGS) entry which is preliminary data.</text>
</comment>
<evidence type="ECO:0000313" key="2">
    <source>
        <dbReference type="Proteomes" id="UP000018948"/>
    </source>
</evidence>
<dbReference type="EMBL" id="ANIY01002857">
    <property type="protein sequence ID" value="ETP38903.1"/>
    <property type="molecule type" value="Genomic_DNA"/>
</dbReference>
<dbReference type="AlphaFoldDB" id="W2YV72"/>
<evidence type="ECO:0000313" key="1">
    <source>
        <dbReference type="EMBL" id="ETP38903.1"/>
    </source>
</evidence>
<proteinExistence type="predicted"/>
<gene>
    <name evidence="1" type="ORF">F442_13579</name>
</gene>
<protein>
    <submittedName>
        <fullName evidence="1">Uncharacterized protein</fullName>
    </submittedName>
</protein>
<reference evidence="1 2" key="1">
    <citation type="submission" date="2013-11" db="EMBL/GenBank/DDBJ databases">
        <title>The Genome Sequence of Phytophthora parasitica P10297.</title>
        <authorList>
            <consortium name="The Broad Institute Genomics Platform"/>
            <person name="Russ C."/>
            <person name="Tyler B."/>
            <person name="Panabieres F."/>
            <person name="Shan W."/>
            <person name="Tripathy S."/>
            <person name="Grunwald N."/>
            <person name="Machado M."/>
            <person name="Johnson C.S."/>
            <person name="Walker B."/>
            <person name="Young S.K."/>
            <person name="Zeng Q."/>
            <person name="Gargeya S."/>
            <person name="Fitzgerald M."/>
            <person name="Haas B."/>
            <person name="Abouelleil A."/>
            <person name="Allen A.W."/>
            <person name="Alvarado L."/>
            <person name="Arachchi H.M."/>
            <person name="Berlin A.M."/>
            <person name="Chapman S.B."/>
            <person name="Gainer-Dewar J."/>
            <person name="Goldberg J."/>
            <person name="Griggs A."/>
            <person name="Gujja S."/>
            <person name="Hansen M."/>
            <person name="Howarth C."/>
            <person name="Imamovic A."/>
            <person name="Ireland A."/>
            <person name="Larimer J."/>
            <person name="McCowan C."/>
            <person name="Murphy C."/>
            <person name="Pearson M."/>
            <person name="Poon T.W."/>
            <person name="Priest M."/>
            <person name="Roberts A."/>
            <person name="Saif S."/>
            <person name="Shea T."/>
            <person name="Sisk P."/>
            <person name="Sykes S."/>
            <person name="Wortman J."/>
            <person name="Nusbaum C."/>
            <person name="Birren B."/>
        </authorList>
    </citation>
    <scope>NUCLEOTIDE SEQUENCE [LARGE SCALE GENOMIC DNA]</scope>
    <source>
        <strain evidence="1 2">P10297</strain>
    </source>
</reference>
<organism evidence="1 2">
    <name type="scientific">Phytophthora nicotianae P10297</name>
    <dbReference type="NCBI Taxonomy" id="1317064"/>
    <lineage>
        <taxon>Eukaryota</taxon>
        <taxon>Sar</taxon>
        <taxon>Stramenopiles</taxon>
        <taxon>Oomycota</taxon>
        <taxon>Peronosporomycetes</taxon>
        <taxon>Peronosporales</taxon>
        <taxon>Peronosporaceae</taxon>
        <taxon>Phytophthora</taxon>
    </lineage>
</organism>
<accession>W2YV72</accession>
<name>W2YV72_PHYNI</name>
<dbReference type="Proteomes" id="UP000018948">
    <property type="component" value="Unassembled WGS sequence"/>
</dbReference>
<sequence length="42" mass="4784">MLSVNTDDLVVVVNIYVNMYDLDKSVNVKVNLDSRLEVILTE</sequence>